<evidence type="ECO:0000256" key="1">
    <source>
        <dbReference type="ARBA" id="ARBA00004141"/>
    </source>
</evidence>
<dbReference type="Pfam" id="PF01740">
    <property type="entry name" value="STAS"/>
    <property type="match status" value="1"/>
</dbReference>
<evidence type="ECO:0000256" key="2">
    <source>
        <dbReference type="ARBA" id="ARBA00022692"/>
    </source>
</evidence>
<feature type="transmembrane region" description="Helical" evidence="6">
    <location>
        <begin position="237"/>
        <end position="258"/>
    </location>
</feature>
<dbReference type="GeneID" id="8246566"/>
<feature type="region of interest" description="Disordered" evidence="5">
    <location>
        <begin position="905"/>
        <end position="926"/>
    </location>
</feature>
<feature type="domain" description="STAS" evidence="7">
    <location>
        <begin position="593"/>
        <end position="712"/>
    </location>
</feature>
<dbReference type="PANTHER" id="PTHR43310">
    <property type="entry name" value="SULFATE TRANSPORTER YBAR-RELATED"/>
    <property type="match status" value="1"/>
</dbReference>
<feature type="transmembrane region" description="Helical" evidence="6">
    <location>
        <begin position="474"/>
        <end position="494"/>
    </location>
</feature>
<feature type="transmembrane region" description="Helical" evidence="6">
    <location>
        <begin position="175"/>
        <end position="197"/>
    </location>
</feature>
<accession>C1ECS8</accession>
<gene>
    <name evidence="8" type="ORF">MICPUN_61527</name>
</gene>
<feature type="region of interest" description="Disordered" evidence="5">
    <location>
        <begin position="949"/>
        <end position="986"/>
    </location>
</feature>
<dbReference type="Proteomes" id="UP000002009">
    <property type="component" value="Chromosome 9"/>
</dbReference>
<keyword evidence="2 6" id="KW-0812">Transmembrane</keyword>
<comment type="subcellular location">
    <subcellularLocation>
        <location evidence="1">Membrane</location>
        <topology evidence="1">Multi-pass membrane protein</topology>
    </subcellularLocation>
</comment>
<feature type="region of interest" description="Disordered" evidence="5">
    <location>
        <begin position="1112"/>
        <end position="1141"/>
    </location>
</feature>
<feature type="transmembrane region" description="Helical" evidence="6">
    <location>
        <begin position="270"/>
        <end position="288"/>
    </location>
</feature>
<dbReference type="SUPFAM" id="SSF51206">
    <property type="entry name" value="cAMP-binding domain-like"/>
    <property type="match status" value="1"/>
</dbReference>
<keyword evidence="9" id="KW-1185">Reference proteome</keyword>
<dbReference type="Gene3D" id="3.30.750.24">
    <property type="entry name" value="STAS domain"/>
    <property type="match status" value="1"/>
</dbReference>
<feature type="region of interest" description="Disordered" evidence="5">
    <location>
        <begin position="1"/>
        <end position="84"/>
    </location>
</feature>
<proteinExistence type="predicted"/>
<dbReference type="PANTHER" id="PTHR43310:SF1">
    <property type="entry name" value="SULFATE TRANSPORTER YBAR-RELATED"/>
    <property type="match status" value="1"/>
</dbReference>
<dbReference type="KEGG" id="mis:MICPUN_61527"/>
<feature type="compositionally biased region" description="Basic and acidic residues" evidence="5">
    <location>
        <begin position="970"/>
        <end position="986"/>
    </location>
</feature>
<dbReference type="InterPro" id="IPR052706">
    <property type="entry name" value="Membrane-Transporter-like"/>
</dbReference>
<feature type="transmembrane region" description="Helical" evidence="6">
    <location>
        <begin position="443"/>
        <end position="462"/>
    </location>
</feature>
<name>C1ECS8_MICCC</name>
<dbReference type="RefSeq" id="XP_002504374.1">
    <property type="nucleotide sequence ID" value="XM_002504328.1"/>
</dbReference>
<dbReference type="InParanoid" id="C1ECS8"/>
<feature type="transmembrane region" description="Helical" evidence="6">
    <location>
        <begin position="144"/>
        <end position="169"/>
    </location>
</feature>
<evidence type="ECO:0000256" key="5">
    <source>
        <dbReference type="SAM" id="MobiDB-lite"/>
    </source>
</evidence>
<dbReference type="PROSITE" id="PS50801">
    <property type="entry name" value="STAS"/>
    <property type="match status" value="1"/>
</dbReference>
<dbReference type="CDD" id="cd07042">
    <property type="entry name" value="STAS_SulP_like_sulfate_transporter"/>
    <property type="match status" value="1"/>
</dbReference>
<organism evidence="8 9">
    <name type="scientific">Micromonas commoda (strain RCC299 / NOUM17 / CCMP2709)</name>
    <name type="common">Picoplanktonic green alga</name>
    <dbReference type="NCBI Taxonomy" id="296587"/>
    <lineage>
        <taxon>Eukaryota</taxon>
        <taxon>Viridiplantae</taxon>
        <taxon>Chlorophyta</taxon>
        <taxon>Mamiellophyceae</taxon>
        <taxon>Mamiellales</taxon>
        <taxon>Mamiellaceae</taxon>
        <taxon>Micromonas</taxon>
    </lineage>
</organism>
<evidence type="ECO:0000256" key="6">
    <source>
        <dbReference type="SAM" id="Phobius"/>
    </source>
</evidence>
<feature type="transmembrane region" description="Helical" evidence="6">
    <location>
        <begin position="500"/>
        <end position="518"/>
    </location>
</feature>
<feature type="transmembrane region" description="Helical" evidence="6">
    <location>
        <begin position="405"/>
        <end position="423"/>
    </location>
</feature>
<protein>
    <submittedName>
        <fullName evidence="8">Sulfate permease family</fullName>
    </submittedName>
</protein>
<evidence type="ECO:0000256" key="3">
    <source>
        <dbReference type="ARBA" id="ARBA00022989"/>
    </source>
</evidence>
<feature type="transmembrane region" description="Helical" evidence="6">
    <location>
        <begin position="209"/>
        <end position="225"/>
    </location>
</feature>
<keyword evidence="3 6" id="KW-1133">Transmembrane helix</keyword>
<evidence type="ECO:0000259" key="7">
    <source>
        <dbReference type="PROSITE" id="PS50801"/>
    </source>
</evidence>
<reference evidence="8 9" key="1">
    <citation type="journal article" date="2009" name="Science">
        <title>Green evolution and dynamic adaptations revealed by genomes of the marine picoeukaryotes Micromonas.</title>
        <authorList>
            <person name="Worden A.Z."/>
            <person name="Lee J.H."/>
            <person name="Mock T."/>
            <person name="Rouze P."/>
            <person name="Simmons M.P."/>
            <person name="Aerts A.L."/>
            <person name="Allen A.E."/>
            <person name="Cuvelier M.L."/>
            <person name="Derelle E."/>
            <person name="Everett M.V."/>
            <person name="Foulon E."/>
            <person name="Grimwood J."/>
            <person name="Gundlach H."/>
            <person name="Henrissat B."/>
            <person name="Napoli C."/>
            <person name="McDonald S.M."/>
            <person name="Parker M.S."/>
            <person name="Rombauts S."/>
            <person name="Salamov A."/>
            <person name="Von Dassow P."/>
            <person name="Badger J.H."/>
            <person name="Coutinho P.M."/>
            <person name="Demir E."/>
            <person name="Dubchak I."/>
            <person name="Gentemann C."/>
            <person name="Eikrem W."/>
            <person name="Gready J.E."/>
            <person name="John U."/>
            <person name="Lanier W."/>
            <person name="Lindquist E.A."/>
            <person name="Lucas S."/>
            <person name="Mayer K.F."/>
            <person name="Moreau H."/>
            <person name="Not F."/>
            <person name="Otillar R."/>
            <person name="Panaud O."/>
            <person name="Pangilinan J."/>
            <person name="Paulsen I."/>
            <person name="Piegu B."/>
            <person name="Poliakov A."/>
            <person name="Robbens S."/>
            <person name="Schmutz J."/>
            <person name="Toulza E."/>
            <person name="Wyss T."/>
            <person name="Zelensky A."/>
            <person name="Zhou K."/>
            <person name="Armbrust E.V."/>
            <person name="Bhattacharya D."/>
            <person name="Goodenough U.W."/>
            <person name="Van de Peer Y."/>
            <person name="Grigoriev I.V."/>
        </authorList>
    </citation>
    <scope>NUCLEOTIDE SEQUENCE [LARGE SCALE GENOMIC DNA]</scope>
    <source>
        <strain evidence="9">RCC299 / NOUM17</strain>
    </source>
</reference>
<dbReference type="InterPro" id="IPR036513">
    <property type="entry name" value="STAS_dom_sf"/>
</dbReference>
<dbReference type="InterPro" id="IPR011547">
    <property type="entry name" value="SLC26A/SulP_dom"/>
</dbReference>
<dbReference type="AlphaFoldDB" id="C1ECS8"/>
<dbReference type="SUPFAM" id="SSF52091">
    <property type="entry name" value="SpoIIaa-like"/>
    <property type="match status" value="1"/>
</dbReference>
<feature type="transmembrane region" description="Helical" evidence="6">
    <location>
        <begin position="334"/>
        <end position="351"/>
    </location>
</feature>
<dbReference type="GO" id="GO:0016020">
    <property type="term" value="C:membrane"/>
    <property type="evidence" value="ECO:0007669"/>
    <property type="project" value="UniProtKB-SubCell"/>
</dbReference>
<feature type="region of interest" description="Disordered" evidence="5">
    <location>
        <begin position="773"/>
        <end position="798"/>
    </location>
</feature>
<dbReference type="InterPro" id="IPR002645">
    <property type="entry name" value="STAS_dom"/>
</dbReference>
<feature type="compositionally biased region" description="Basic and acidic residues" evidence="5">
    <location>
        <begin position="53"/>
        <end position="62"/>
    </location>
</feature>
<feature type="transmembrane region" description="Helical" evidence="6">
    <location>
        <begin position="363"/>
        <end position="385"/>
    </location>
</feature>
<feature type="transmembrane region" description="Helical" evidence="6">
    <location>
        <begin position="308"/>
        <end position="327"/>
    </location>
</feature>
<evidence type="ECO:0000313" key="9">
    <source>
        <dbReference type="Proteomes" id="UP000002009"/>
    </source>
</evidence>
<keyword evidence="4 6" id="KW-0472">Membrane</keyword>
<feature type="compositionally biased region" description="Low complexity" evidence="5">
    <location>
        <begin position="1128"/>
        <end position="1139"/>
    </location>
</feature>
<dbReference type="EMBL" id="CP001329">
    <property type="protein sequence ID" value="ACO65632.1"/>
    <property type="molecule type" value="Genomic_DNA"/>
</dbReference>
<dbReference type="STRING" id="296587.C1ECS8"/>
<evidence type="ECO:0000313" key="8">
    <source>
        <dbReference type="EMBL" id="ACO65632.1"/>
    </source>
</evidence>
<dbReference type="OrthoDB" id="409725at2759"/>
<evidence type="ECO:0000256" key="4">
    <source>
        <dbReference type="ARBA" id="ARBA00023136"/>
    </source>
</evidence>
<feature type="transmembrane region" description="Helical" evidence="6">
    <location>
        <begin position="530"/>
        <end position="561"/>
    </location>
</feature>
<dbReference type="Pfam" id="PF00916">
    <property type="entry name" value="Sulfate_transp"/>
    <property type="match status" value="1"/>
</dbReference>
<dbReference type="eggNOG" id="KOG0236">
    <property type="taxonomic scope" value="Eukaryota"/>
</dbReference>
<dbReference type="InterPro" id="IPR018490">
    <property type="entry name" value="cNMP-bd_dom_sf"/>
</dbReference>
<sequence>MSTAPSLAGARGVAAPRREPPRARIASTGAIGRRPKRGGIARASLSAPPGNRRGSERSRGAGREIAAASGRDSGRGDGSGETHVGVGGVACIAARSSRSRKVRARIVRPPRAVGEPSSNTKPVQQQDDTSLPFMPPALGDAAQAIGIGATVAFGGLVFAISFATLVFSGPDAPEGAIAAGTGFIMFSGLAGACVVAARSTLPAIAEVQDGPSAIFAIMAAAIYATEGIDESEKLPTVEAAIALTSVGTGVVMSVLGAAKLGNIVRLLPSPVSGGFLAGTGWVLTAGAIKVLTGTAFEPANVLDAAHSPQLFTVVLPGAALGAAIAVGNRLIGKFWVVPSFLLGGCLAYFGALEFALGMSPDDALRAGLLLGPFDLAGAGYVPFVFDADALAKVRWDVVGDQFPRMLTTFGLSTLGLLLITSAVEVSTSREGDANKELKAVGVANVLGGLGGGLISYHSLSATQIAHSMGSRSRLPGLVCAAAYGAALVVGPAPLAYVPTFLVGGLLLFIGLTFLYEWIVEGYDNLPRSEYAVVVLIVVTVASQGYLAGVVAGILGAAVVFVSDYSRVPIVRARLQVGGRGGIRSSAARTRAEVEVIVRLGGGVYGAKLQGYLFFATAYRLLEEIRARHERCKADGAPLTYVVLDFLNVVGVDGSAISVFEKLRRFCAREKITLVLSDVDRAELRRVVAITLFGEDRPTFAFVDRVDASEQSKQIFRVPRLENLYDEVDGQYAGEVLATCETGGVVQARDLDAALRFVENSMIARKEELSDWGRRSLGSPGASTDDPETNPDEKDASGRFGVRASSFDDALFDTDADEGSGTSWTSFQGMVNAVCGGDPSLETTFRDAWRPVKFRAGDVVCERGEIADRIFWVEDATLRVDMARGKMSELVNTMDESLDDIDRVGFGGSGDDDDDAGAGGGETFGERVFSAGRGSSKVLYRFGDTGGNGDDGVVIETLDDPSTPATGSPGGKDRDGGGKDRRMGPNRVKDVAVKTGAAAGAGGLLASAAATAVNMSTAAKAATAAAAAASAAGAAMTGVDPGTVVAAAGAAAEATQLAGSVAQTSAAAAPTVASSAANVAAAASTAINAAAAAAGGAGIGGAIGGLSSAVLRSSDKDDDDDGGGGRAGSGSVDEGSSGSVDLEDDALNAAGEEAPTSRGFGMSVTRDFIGAVGFYRRGGVGQVRFGRIVVESGGTGYVLDEETMERLERESPALAMRLHKVMAGTLANQVVSRNKLITQYVR</sequence>